<proteinExistence type="predicted"/>
<sequence length="317" mass="37130">MVKNEAPVIEDTLQPFVDAGIDSFLIFDTGSTDETIAITENFFKKHGVSRGIIVQEPFIDFAASRNRALECAKEEFKEGCFMLMPDAEWYMHNVQRLIQFCDQHKDDACPAYLVRIVDTNLDFYVARIIRCKSNIRFAGVVHEVLDRCVREKVPKDIFFELKVSTYGKEKSKRRWLSDCKLLLNEYSCNPNSARTVFYLAQTYACLGDWENACKWYQLRTTMNGWDEENFMALYKLAQVYEHLDNWEKALYYYFEAASARPCRAEPLVRLASHYWDTGDKDLCFLFARRAAELPYPESEILFVEKESYLFTRYDLLG</sequence>
<feature type="domain" description="Glycosyltransferase 2-like" evidence="1">
    <location>
        <begin position="2"/>
        <end position="127"/>
    </location>
</feature>
<accession>X0S881</accession>
<evidence type="ECO:0000313" key="2">
    <source>
        <dbReference type="EMBL" id="GAF77248.1"/>
    </source>
</evidence>
<dbReference type="InterPro" id="IPR001173">
    <property type="entry name" value="Glyco_trans_2-like"/>
</dbReference>
<dbReference type="Gene3D" id="1.25.40.10">
    <property type="entry name" value="Tetratricopeptide repeat domain"/>
    <property type="match status" value="1"/>
</dbReference>
<dbReference type="Gene3D" id="3.90.550.10">
    <property type="entry name" value="Spore Coat Polysaccharide Biosynthesis Protein SpsA, Chain A"/>
    <property type="match status" value="1"/>
</dbReference>
<dbReference type="InterPro" id="IPR029044">
    <property type="entry name" value="Nucleotide-diphossugar_trans"/>
</dbReference>
<dbReference type="Pfam" id="PF13176">
    <property type="entry name" value="TPR_7"/>
    <property type="match status" value="1"/>
</dbReference>
<dbReference type="Pfam" id="PF00535">
    <property type="entry name" value="Glycos_transf_2"/>
    <property type="match status" value="1"/>
</dbReference>
<gene>
    <name evidence="2" type="ORF">S01H1_11168</name>
</gene>
<organism evidence="2">
    <name type="scientific">marine sediment metagenome</name>
    <dbReference type="NCBI Taxonomy" id="412755"/>
    <lineage>
        <taxon>unclassified sequences</taxon>
        <taxon>metagenomes</taxon>
        <taxon>ecological metagenomes</taxon>
    </lineage>
</organism>
<dbReference type="AlphaFoldDB" id="X0S881"/>
<dbReference type="InterPro" id="IPR011990">
    <property type="entry name" value="TPR-like_helical_dom_sf"/>
</dbReference>
<dbReference type="SUPFAM" id="SSF53448">
    <property type="entry name" value="Nucleotide-diphospho-sugar transferases"/>
    <property type="match status" value="1"/>
</dbReference>
<dbReference type="SUPFAM" id="SSF48452">
    <property type="entry name" value="TPR-like"/>
    <property type="match status" value="1"/>
</dbReference>
<name>X0S881_9ZZZZ</name>
<reference evidence="2" key="1">
    <citation type="journal article" date="2014" name="Front. Microbiol.">
        <title>High frequency of phylogenetically diverse reductive dehalogenase-homologous genes in deep subseafloor sedimentary metagenomes.</title>
        <authorList>
            <person name="Kawai M."/>
            <person name="Futagami T."/>
            <person name="Toyoda A."/>
            <person name="Takaki Y."/>
            <person name="Nishi S."/>
            <person name="Hori S."/>
            <person name="Arai W."/>
            <person name="Tsubouchi T."/>
            <person name="Morono Y."/>
            <person name="Uchiyama I."/>
            <person name="Ito T."/>
            <person name="Fujiyama A."/>
            <person name="Inagaki F."/>
            <person name="Takami H."/>
        </authorList>
    </citation>
    <scope>NUCLEOTIDE SEQUENCE</scope>
    <source>
        <strain evidence="2">Expedition CK06-06</strain>
    </source>
</reference>
<dbReference type="PROSITE" id="PS50005">
    <property type="entry name" value="TPR"/>
    <property type="match status" value="1"/>
</dbReference>
<dbReference type="EMBL" id="BARS01005692">
    <property type="protein sequence ID" value="GAF77248.1"/>
    <property type="molecule type" value="Genomic_DNA"/>
</dbReference>
<comment type="caution">
    <text evidence="2">The sequence shown here is derived from an EMBL/GenBank/DDBJ whole genome shotgun (WGS) entry which is preliminary data.</text>
</comment>
<dbReference type="InterPro" id="IPR019734">
    <property type="entry name" value="TPR_rpt"/>
</dbReference>
<evidence type="ECO:0000259" key="1">
    <source>
        <dbReference type="Pfam" id="PF00535"/>
    </source>
</evidence>
<feature type="non-terminal residue" evidence="2">
    <location>
        <position position="317"/>
    </location>
</feature>
<protein>
    <recommendedName>
        <fullName evidence="1">Glycosyltransferase 2-like domain-containing protein</fullName>
    </recommendedName>
</protein>